<dbReference type="FunFam" id="3.30.70.1350:FF:000001">
    <property type="entry name" value="Metal tolerance protein 11"/>
    <property type="match status" value="1"/>
</dbReference>
<name>A0A2I2GSG9_9EURO</name>
<dbReference type="Gene3D" id="1.20.1510.10">
    <property type="entry name" value="Cation efflux protein transmembrane domain"/>
    <property type="match status" value="1"/>
</dbReference>
<dbReference type="Proteomes" id="UP000234275">
    <property type="component" value="Unassembled WGS sequence"/>
</dbReference>
<feature type="domain" description="Cation efflux protein transmembrane" evidence="8">
    <location>
        <begin position="75"/>
        <end position="265"/>
    </location>
</feature>
<dbReference type="Pfam" id="PF01545">
    <property type="entry name" value="Cation_efflux"/>
    <property type="match status" value="1"/>
</dbReference>
<gene>
    <name evidence="10" type="ORF">P170DRAFT_345850</name>
</gene>
<dbReference type="Gene3D" id="3.30.70.1350">
    <property type="entry name" value="Cation efflux protein, cytoplasmic domain"/>
    <property type="match status" value="1"/>
</dbReference>
<proteinExistence type="predicted"/>
<feature type="transmembrane region" description="Helical" evidence="7">
    <location>
        <begin position="72"/>
        <end position="93"/>
    </location>
</feature>
<reference evidence="10 11" key="1">
    <citation type="submission" date="2016-12" db="EMBL/GenBank/DDBJ databases">
        <title>The genomes of Aspergillus section Nigri reveals drivers in fungal speciation.</title>
        <authorList>
            <consortium name="DOE Joint Genome Institute"/>
            <person name="Vesth T.C."/>
            <person name="Nybo J."/>
            <person name="Theobald S."/>
            <person name="Brandl J."/>
            <person name="Frisvad J.C."/>
            <person name="Nielsen K.F."/>
            <person name="Lyhne E.K."/>
            <person name="Kogle M.E."/>
            <person name="Kuo A."/>
            <person name="Riley R."/>
            <person name="Clum A."/>
            <person name="Nolan M."/>
            <person name="Lipzen A."/>
            <person name="Salamov A."/>
            <person name="Henrissat B."/>
            <person name="Wiebenga A."/>
            <person name="De Vries R.P."/>
            <person name="Grigoriev I.V."/>
            <person name="Mortensen U.H."/>
            <person name="Andersen M.R."/>
            <person name="Baker S.E."/>
        </authorList>
    </citation>
    <scope>NUCLEOTIDE SEQUENCE [LARGE SCALE GENOMIC DNA]</scope>
    <source>
        <strain evidence="10 11">IBT 23096</strain>
    </source>
</reference>
<dbReference type="STRING" id="1392250.A0A2I2GSG9"/>
<dbReference type="GO" id="GO:0016020">
    <property type="term" value="C:membrane"/>
    <property type="evidence" value="ECO:0007669"/>
    <property type="project" value="InterPro"/>
</dbReference>
<feature type="domain" description="Cation efflux protein cytoplasmic" evidence="9">
    <location>
        <begin position="275"/>
        <end position="346"/>
    </location>
</feature>
<feature type="transmembrane region" description="Helical" evidence="7">
    <location>
        <begin position="234"/>
        <end position="255"/>
    </location>
</feature>
<comment type="caution">
    <text evidence="10">The sequence shown here is derived from an EMBL/GenBank/DDBJ whole genome shotgun (WGS) entry which is preliminary data.</text>
</comment>
<evidence type="ECO:0000256" key="5">
    <source>
        <dbReference type="ARBA" id="ARBA00023065"/>
    </source>
</evidence>
<dbReference type="RefSeq" id="XP_024711112.1">
    <property type="nucleotide sequence ID" value="XM_024843531.1"/>
</dbReference>
<dbReference type="NCBIfam" id="TIGR01297">
    <property type="entry name" value="CDF"/>
    <property type="match status" value="1"/>
</dbReference>
<sequence length="392" mass="44076">MTPTLTDPFDLLQYKTSVAQQRRWVPFSKSDDNEKNDFYRQQNEMIDGFLGSADEERLKAEDTAENGGKVKLAVRASFVVNFCLFVIQLYAAISTGSLSLFATAADAFMDLVSSIVMLITSRMSSRPKPYQYPVGRRRIETMGVIMFCALMTTVAVELIIESAKSLAAGESDSDDLATVPIICVGVAIFSKLMLCIYCYGLRRYPAAHVFFIDHRNDLAVNGFGLIMSVVGDRFVWYLDPIGACCIALLILFSWASTAFENMWLLVGKSATREFLNKVVYVTLTHDSRIEKVDTCRAYHAGQQLYVEVDIVMDPETKLRESHDVSQALQRKLEGLADVERAFVHVDYDYAHDIHEEHRPLYDPVGSDSSIRGLVKRFLFKDDQKVDQNGSAV</sequence>
<dbReference type="InterPro" id="IPR027469">
    <property type="entry name" value="Cation_efflux_TMD_sf"/>
</dbReference>
<keyword evidence="6 7" id="KW-0472">Membrane</keyword>
<dbReference type="PANTHER" id="PTHR43840:SF13">
    <property type="entry name" value="CATION EFFLUX PROTEIN CYTOPLASMIC DOMAIN-CONTAINING PROTEIN"/>
    <property type="match status" value="1"/>
</dbReference>
<evidence type="ECO:0000259" key="8">
    <source>
        <dbReference type="Pfam" id="PF01545"/>
    </source>
</evidence>
<dbReference type="GO" id="GO:0098771">
    <property type="term" value="P:inorganic ion homeostasis"/>
    <property type="evidence" value="ECO:0007669"/>
    <property type="project" value="UniProtKB-ARBA"/>
</dbReference>
<keyword evidence="2" id="KW-0813">Transport</keyword>
<dbReference type="PANTHER" id="PTHR43840">
    <property type="entry name" value="MITOCHONDRIAL METAL TRANSPORTER 1-RELATED"/>
    <property type="match status" value="1"/>
</dbReference>
<dbReference type="InterPro" id="IPR058533">
    <property type="entry name" value="Cation_efflux_TM"/>
</dbReference>
<evidence type="ECO:0000256" key="1">
    <source>
        <dbReference type="ARBA" id="ARBA00004127"/>
    </source>
</evidence>
<dbReference type="GO" id="GO:0012505">
    <property type="term" value="C:endomembrane system"/>
    <property type="evidence" value="ECO:0007669"/>
    <property type="project" value="UniProtKB-SubCell"/>
</dbReference>
<dbReference type="GeneID" id="36551231"/>
<keyword evidence="5" id="KW-0406">Ion transport</keyword>
<evidence type="ECO:0000256" key="4">
    <source>
        <dbReference type="ARBA" id="ARBA00022989"/>
    </source>
</evidence>
<dbReference type="GO" id="GO:0008324">
    <property type="term" value="F:monoatomic cation transmembrane transporter activity"/>
    <property type="evidence" value="ECO:0007669"/>
    <property type="project" value="InterPro"/>
</dbReference>
<comment type="subcellular location">
    <subcellularLocation>
        <location evidence="1">Endomembrane system</location>
        <topology evidence="1">Multi-pass membrane protein</topology>
    </subcellularLocation>
</comment>
<protein>
    <submittedName>
        <fullName evidence="10">Uncharacterized protein</fullName>
    </submittedName>
</protein>
<keyword evidence="3 7" id="KW-0812">Transmembrane</keyword>
<dbReference type="SUPFAM" id="SSF161111">
    <property type="entry name" value="Cation efflux protein transmembrane domain-like"/>
    <property type="match status" value="1"/>
</dbReference>
<dbReference type="InterPro" id="IPR036837">
    <property type="entry name" value="Cation_efflux_CTD_sf"/>
</dbReference>
<feature type="transmembrane region" description="Helical" evidence="7">
    <location>
        <begin position="99"/>
        <end position="120"/>
    </location>
</feature>
<dbReference type="SUPFAM" id="SSF160240">
    <property type="entry name" value="Cation efflux protein cytoplasmic domain-like"/>
    <property type="match status" value="1"/>
</dbReference>
<evidence type="ECO:0000256" key="2">
    <source>
        <dbReference type="ARBA" id="ARBA00022448"/>
    </source>
</evidence>
<dbReference type="AlphaFoldDB" id="A0A2I2GSG9"/>
<evidence type="ECO:0000256" key="7">
    <source>
        <dbReference type="SAM" id="Phobius"/>
    </source>
</evidence>
<keyword evidence="11" id="KW-1185">Reference proteome</keyword>
<evidence type="ECO:0000259" key="9">
    <source>
        <dbReference type="Pfam" id="PF16916"/>
    </source>
</evidence>
<dbReference type="InterPro" id="IPR050291">
    <property type="entry name" value="CDF_Transporter"/>
</dbReference>
<evidence type="ECO:0000313" key="11">
    <source>
        <dbReference type="Proteomes" id="UP000234275"/>
    </source>
</evidence>
<evidence type="ECO:0000313" key="10">
    <source>
        <dbReference type="EMBL" id="PLB55810.1"/>
    </source>
</evidence>
<evidence type="ECO:0000256" key="3">
    <source>
        <dbReference type="ARBA" id="ARBA00022692"/>
    </source>
</evidence>
<dbReference type="EMBL" id="MSFO01000001">
    <property type="protein sequence ID" value="PLB55810.1"/>
    <property type="molecule type" value="Genomic_DNA"/>
</dbReference>
<dbReference type="VEuPathDB" id="FungiDB:P170DRAFT_345850"/>
<evidence type="ECO:0000256" key="6">
    <source>
        <dbReference type="ARBA" id="ARBA00023136"/>
    </source>
</evidence>
<feature type="transmembrane region" description="Helical" evidence="7">
    <location>
        <begin position="141"/>
        <end position="159"/>
    </location>
</feature>
<dbReference type="Pfam" id="PF16916">
    <property type="entry name" value="ZT_dimer"/>
    <property type="match status" value="1"/>
</dbReference>
<feature type="transmembrane region" description="Helical" evidence="7">
    <location>
        <begin position="179"/>
        <end position="199"/>
    </location>
</feature>
<organism evidence="10 11">
    <name type="scientific">Aspergillus steynii IBT 23096</name>
    <dbReference type="NCBI Taxonomy" id="1392250"/>
    <lineage>
        <taxon>Eukaryota</taxon>
        <taxon>Fungi</taxon>
        <taxon>Dikarya</taxon>
        <taxon>Ascomycota</taxon>
        <taxon>Pezizomycotina</taxon>
        <taxon>Eurotiomycetes</taxon>
        <taxon>Eurotiomycetidae</taxon>
        <taxon>Eurotiales</taxon>
        <taxon>Aspergillaceae</taxon>
        <taxon>Aspergillus</taxon>
        <taxon>Aspergillus subgen. Circumdati</taxon>
    </lineage>
</organism>
<dbReference type="OrthoDB" id="78296at2759"/>
<accession>A0A2I2GSG9</accession>
<dbReference type="GO" id="GO:0030003">
    <property type="term" value="P:intracellular monoatomic cation homeostasis"/>
    <property type="evidence" value="ECO:0007669"/>
    <property type="project" value="UniProtKB-ARBA"/>
</dbReference>
<dbReference type="InterPro" id="IPR002524">
    <property type="entry name" value="Cation_efflux"/>
</dbReference>
<dbReference type="FunFam" id="1.20.1510.10:FF:000005">
    <property type="entry name" value="Putative Cation diffusion facilitator 1"/>
    <property type="match status" value="1"/>
</dbReference>
<keyword evidence="4 7" id="KW-1133">Transmembrane helix</keyword>
<dbReference type="InterPro" id="IPR027470">
    <property type="entry name" value="Cation_efflux_CTD"/>
</dbReference>